<reference evidence="2" key="1">
    <citation type="submission" date="2016-01" db="EMBL/GenBank/DDBJ databases">
        <authorList>
            <person name="Regsiter A."/>
            <person name="william w."/>
        </authorList>
    </citation>
    <scope>NUCLEOTIDE SEQUENCE [LARGE SCALE GENOMIC DNA]</scope>
    <source>
        <strain evidence="2">CFBP 6623</strain>
    </source>
</reference>
<proteinExistence type="predicted"/>
<evidence type="ECO:0000313" key="1">
    <source>
        <dbReference type="EMBL" id="CUX10771.1"/>
    </source>
</evidence>
<accession>A0A1S7NRN2</accession>
<name>A0A1S7NRN2_9HYPH</name>
<evidence type="ECO:0000313" key="2">
    <source>
        <dbReference type="Proteomes" id="UP000191988"/>
    </source>
</evidence>
<keyword evidence="2" id="KW-1185">Reference proteome</keyword>
<protein>
    <submittedName>
        <fullName evidence="1">Uncharacterized protein</fullName>
    </submittedName>
</protein>
<dbReference type="EMBL" id="FBWK01000008">
    <property type="protein sequence ID" value="CUX10771.1"/>
    <property type="molecule type" value="Genomic_DNA"/>
</dbReference>
<organism evidence="1 2">
    <name type="scientific">Agrobacterium tomkonis CFBP 6623</name>
    <dbReference type="NCBI Taxonomy" id="1183432"/>
    <lineage>
        <taxon>Bacteria</taxon>
        <taxon>Pseudomonadati</taxon>
        <taxon>Pseudomonadota</taxon>
        <taxon>Alphaproteobacteria</taxon>
        <taxon>Hyphomicrobiales</taxon>
        <taxon>Rhizobiaceae</taxon>
        <taxon>Rhizobium/Agrobacterium group</taxon>
        <taxon>Agrobacterium</taxon>
        <taxon>Agrobacterium tumefaciens complex</taxon>
    </lineage>
</organism>
<gene>
    <name evidence="1" type="ORF">AGR3A_Cc160042</name>
</gene>
<dbReference type="Proteomes" id="UP000191988">
    <property type="component" value="Unassembled WGS sequence"/>
</dbReference>
<sequence>MRIFLERNHGRRLMQPCRRHWRASAVSNRCSNRRASIIRLMPGAGCDGYVGKWDVSAASRVRGYFGRRAGADFSAGALGGVVDLL</sequence>
<dbReference type="STRING" id="1183432.AGR3A_Cc160042"/>
<dbReference type="AlphaFoldDB" id="A0A1S7NRN2"/>